<organism evidence="1 2">
    <name type="scientific">Paenibacillus terricola</name>
    <dbReference type="NCBI Taxonomy" id="2763503"/>
    <lineage>
        <taxon>Bacteria</taxon>
        <taxon>Bacillati</taxon>
        <taxon>Bacillota</taxon>
        <taxon>Bacilli</taxon>
        <taxon>Bacillales</taxon>
        <taxon>Paenibacillaceae</taxon>
        <taxon>Paenibacillus</taxon>
    </lineage>
</organism>
<dbReference type="Proteomes" id="UP000609346">
    <property type="component" value="Unassembled WGS sequence"/>
</dbReference>
<evidence type="ECO:0000313" key="2">
    <source>
        <dbReference type="Proteomes" id="UP000609346"/>
    </source>
</evidence>
<keyword evidence="2" id="KW-1185">Reference proteome</keyword>
<comment type="caution">
    <text evidence="1">The sequence shown here is derived from an EMBL/GenBank/DDBJ whole genome shotgun (WGS) entry which is preliminary data.</text>
</comment>
<reference evidence="1 2" key="1">
    <citation type="submission" date="2020-09" db="EMBL/GenBank/DDBJ databases">
        <title>Paenibacillus sp. strain PR3 16S rRNA gene Genome sequencing and assembly.</title>
        <authorList>
            <person name="Kim J."/>
        </authorList>
    </citation>
    <scope>NUCLEOTIDE SEQUENCE [LARGE SCALE GENOMIC DNA]</scope>
    <source>
        <strain evidence="1 2">PR3</strain>
    </source>
</reference>
<sequence>MKFSFEVGVNERHIVDFSFNQFWGNLSIRADGEQVISDFRMFSLSLTKSYEFTVGKDEIHHVKIDKIRKLVFAGLRKTKYKVFIDGVLTSEFEGR</sequence>
<dbReference type="InterPro" id="IPR038513">
    <property type="entry name" value="FAIM1_dom_sf"/>
</dbReference>
<proteinExistence type="predicted"/>
<dbReference type="EMBL" id="JACXZA010000006">
    <property type="protein sequence ID" value="MBD3921732.1"/>
    <property type="molecule type" value="Genomic_DNA"/>
</dbReference>
<gene>
    <name evidence="1" type="ORF">H8B09_23415</name>
</gene>
<dbReference type="Gene3D" id="2.40.128.180">
    <property type="match status" value="1"/>
</dbReference>
<dbReference type="RefSeq" id="WP_224753911.1">
    <property type="nucleotide sequence ID" value="NZ_JACXZA010000006.1"/>
</dbReference>
<protein>
    <submittedName>
        <fullName evidence="1">Uncharacterized protein</fullName>
    </submittedName>
</protein>
<evidence type="ECO:0000313" key="1">
    <source>
        <dbReference type="EMBL" id="MBD3921732.1"/>
    </source>
</evidence>
<name>A0ABR8N0L8_9BACL</name>
<accession>A0ABR8N0L8</accession>